<dbReference type="AlphaFoldDB" id="A0A1I0CW39"/>
<proteinExistence type="predicted"/>
<dbReference type="EMBL" id="FOHI01000004">
    <property type="protein sequence ID" value="SET24032.1"/>
    <property type="molecule type" value="Genomic_DNA"/>
</dbReference>
<reference evidence="1 2" key="1">
    <citation type="submission" date="2016-10" db="EMBL/GenBank/DDBJ databases">
        <authorList>
            <person name="de Groot N.N."/>
        </authorList>
    </citation>
    <scope>NUCLEOTIDE SEQUENCE [LARGE SCALE GENOMIC DNA]</scope>
    <source>
        <strain evidence="1 2">Nl7</strain>
    </source>
</reference>
<dbReference type="Proteomes" id="UP000183339">
    <property type="component" value="Unassembled WGS sequence"/>
</dbReference>
<evidence type="ECO:0000313" key="1">
    <source>
        <dbReference type="EMBL" id="SET24032.1"/>
    </source>
</evidence>
<accession>A0A1I0CW39</accession>
<sequence length="80" mass="9487">MECRVEWLAVYAQLMNAQHERKIILRIGEFCTATHTVLFPASSVFVIRKIEMKQAVRNEEWQTDDELCMLSHRMSRFVTL</sequence>
<gene>
    <name evidence="1" type="ORF">SAMN05216412_104126</name>
</gene>
<name>A0A1I0CW39_9PROT</name>
<protein>
    <submittedName>
        <fullName evidence="1">Uncharacterized protein</fullName>
    </submittedName>
</protein>
<organism evidence="1 2">
    <name type="scientific">Nitrosospira multiformis</name>
    <dbReference type="NCBI Taxonomy" id="1231"/>
    <lineage>
        <taxon>Bacteria</taxon>
        <taxon>Pseudomonadati</taxon>
        <taxon>Pseudomonadota</taxon>
        <taxon>Betaproteobacteria</taxon>
        <taxon>Nitrosomonadales</taxon>
        <taxon>Nitrosomonadaceae</taxon>
        <taxon>Nitrosospira</taxon>
    </lineage>
</organism>
<evidence type="ECO:0000313" key="2">
    <source>
        <dbReference type="Proteomes" id="UP000183339"/>
    </source>
</evidence>